<keyword evidence="2" id="KW-0732">Signal</keyword>
<dbReference type="Proteomes" id="UP000053660">
    <property type="component" value="Unassembled WGS sequence"/>
</dbReference>
<dbReference type="InterPro" id="IPR003677">
    <property type="entry name" value="ANIS5_cation-bd"/>
</dbReference>
<evidence type="ECO:0000313" key="5">
    <source>
        <dbReference type="Proteomes" id="UP000053660"/>
    </source>
</evidence>
<feature type="compositionally biased region" description="Polar residues" evidence="1">
    <location>
        <begin position="331"/>
        <end position="340"/>
    </location>
</feature>
<reference evidence="4 5" key="1">
    <citation type="submission" date="2014-03" db="EMBL/GenBank/DDBJ databases">
        <title>Draft genome of the hookworm Oesophagostomum dentatum.</title>
        <authorList>
            <person name="Mitreva M."/>
        </authorList>
    </citation>
    <scope>NUCLEOTIDE SEQUENCE [LARGE SCALE GENOMIC DNA]</scope>
    <source>
        <strain evidence="4 5">OD-Hann</strain>
    </source>
</reference>
<proteinExistence type="predicted"/>
<evidence type="ECO:0000259" key="3">
    <source>
        <dbReference type="Pfam" id="PF02520"/>
    </source>
</evidence>
<dbReference type="EMBL" id="KN550247">
    <property type="protein sequence ID" value="KHJ94655.1"/>
    <property type="molecule type" value="Genomic_DNA"/>
</dbReference>
<evidence type="ECO:0000256" key="2">
    <source>
        <dbReference type="SAM" id="SignalP"/>
    </source>
</evidence>
<feature type="region of interest" description="Disordered" evidence="1">
    <location>
        <begin position="317"/>
        <end position="349"/>
    </location>
</feature>
<accession>A0A0B1TH14</accession>
<feature type="chain" id="PRO_5012813779" description="SXP/RAL-2 family protein Ani s 5-like cation-binding domain-containing protein" evidence="2">
    <location>
        <begin position="16"/>
        <end position="349"/>
    </location>
</feature>
<dbReference type="AlphaFoldDB" id="A0A0B1TH14"/>
<gene>
    <name evidence="4" type="ORF">OESDEN_05403</name>
</gene>
<dbReference type="Pfam" id="PF02520">
    <property type="entry name" value="ANIS5_cation-bd"/>
    <property type="match status" value="1"/>
</dbReference>
<evidence type="ECO:0000256" key="1">
    <source>
        <dbReference type="SAM" id="MobiDB-lite"/>
    </source>
</evidence>
<dbReference type="PANTHER" id="PTHR21593:SF13">
    <property type="entry name" value="SXP_RAL-2 FAMILY PROTEIN ANI S 5-LIKE CATION-BINDING DOMAIN-CONTAINING PROTEIN"/>
    <property type="match status" value="1"/>
</dbReference>
<keyword evidence="5" id="KW-1185">Reference proteome</keyword>
<dbReference type="PANTHER" id="PTHR21593">
    <property type="entry name" value="PRION-LIKE- Q/N-RICH -DOMAIN-BEARING PROTEIN PROTEIN"/>
    <property type="match status" value="1"/>
</dbReference>
<dbReference type="OrthoDB" id="5874637at2759"/>
<dbReference type="InterPro" id="IPR052823">
    <property type="entry name" value="SXP/RAL-2_related"/>
</dbReference>
<sequence>MRLTILIMCAGVSLAKPADTVGSAQAQPTAVPDQSGPGTAQGPLVKMMPFLENDSFKQQIQHGFRAAAQMFNRDGMTLNDSTAQGEQSLTIQEIPPSMQNFSPEVMPLIKIRGPDGPGAHQFYPRDRISPMEEFFSNISSQAMEEYTGPDGPGPHHFYPLDRISPMEEFFGNVSSQAMEEYTNLTQSASNVTIAEMKKMMEQWAEKNGIKAQLEDFKGKFDSRKTEFIANATMIVNALPSMFQQLVSITKNEEQTFAEMENSTDAFFQTLDPATTQIMETIIRVAGIDMLLVKPPNWNRHGAPDSFDLSSKMLFGEHRPPPPQFQRFLQQMSHPEANNSAEHNEQDEQE</sequence>
<name>A0A0B1TH14_OESDE</name>
<organism evidence="4 5">
    <name type="scientific">Oesophagostomum dentatum</name>
    <name type="common">Nodular worm</name>
    <dbReference type="NCBI Taxonomy" id="61180"/>
    <lineage>
        <taxon>Eukaryota</taxon>
        <taxon>Metazoa</taxon>
        <taxon>Ecdysozoa</taxon>
        <taxon>Nematoda</taxon>
        <taxon>Chromadorea</taxon>
        <taxon>Rhabditida</taxon>
        <taxon>Rhabditina</taxon>
        <taxon>Rhabditomorpha</taxon>
        <taxon>Strongyloidea</taxon>
        <taxon>Strongylidae</taxon>
        <taxon>Oesophagostomum</taxon>
    </lineage>
</organism>
<feature type="signal peptide" evidence="2">
    <location>
        <begin position="1"/>
        <end position="15"/>
    </location>
</feature>
<protein>
    <recommendedName>
        <fullName evidence="3">SXP/RAL-2 family protein Ani s 5-like cation-binding domain-containing protein</fullName>
    </recommendedName>
</protein>
<feature type="domain" description="SXP/RAL-2 family protein Ani s 5-like cation-binding" evidence="3">
    <location>
        <begin position="178"/>
        <end position="277"/>
    </location>
</feature>
<evidence type="ECO:0000313" key="4">
    <source>
        <dbReference type="EMBL" id="KHJ94655.1"/>
    </source>
</evidence>